<dbReference type="EMBL" id="MN642089">
    <property type="protein sequence ID" value="QGH72007.1"/>
    <property type="molecule type" value="Genomic_DNA"/>
</dbReference>
<reference evidence="2 3" key="1">
    <citation type="submission" date="2019-11" db="EMBL/GenBank/DDBJ databases">
        <authorList>
            <person name="Lewis R."/>
            <person name="Clooney A.G."/>
            <person name="Stockdale S.R."/>
            <person name="Buttimer C."/>
            <person name="Draper L.A."/>
            <person name="Ross R.P."/>
            <person name="Hill C."/>
        </authorList>
    </citation>
    <scope>NUCLEOTIDE SEQUENCE [LARGE SCALE GENOMIC DNA]</scope>
</reference>
<organism evidence="2 3">
    <name type="scientific">Klebsiella phage N1M2</name>
    <dbReference type="NCBI Taxonomy" id="2664939"/>
    <lineage>
        <taxon>Viruses</taxon>
        <taxon>Duplodnaviria</taxon>
        <taxon>Heunggongvirae</taxon>
        <taxon>Uroviricota</taxon>
        <taxon>Caudoviricetes</taxon>
        <taxon>Chimalliviridae</taxon>
        <taxon>Nimduovirus</taxon>
        <taxon>Nimduovirus N1M2</taxon>
    </lineage>
</organism>
<name>A0A6B7ZEU2_9CAUD</name>
<keyword evidence="1" id="KW-0472">Membrane</keyword>
<evidence type="ECO:0000313" key="3">
    <source>
        <dbReference type="Proteomes" id="UP000464669"/>
    </source>
</evidence>
<feature type="transmembrane region" description="Helical" evidence="1">
    <location>
        <begin position="7"/>
        <end position="29"/>
    </location>
</feature>
<keyword evidence="3" id="KW-1185">Reference proteome</keyword>
<gene>
    <name evidence="2" type="ORF">N1M2_144</name>
</gene>
<evidence type="ECO:0000313" key="2">
    <source>
        <dbReference type="EMBL" id="QGH72007.1"/>
    </source>
</evidence>
<dbReference type="Proteomes" id="UP000464669">
    <property type="component" value="Segment"/>
</dbReference>
<evidence type="ECO:0000256" key="1">
    <source>
        <dbReference type="SAM" id="Phobius"/>
    </source>
</evidence>
<sequence length="94" mass="10470">MIKKYKLIWVYIVAGLSVLALLATTMSWLEKEPNRKLEQLGYSQVKILGTTPGCKDGRGYTFVATGPTGGYRVGVLCIYQDHLSVTITGRRNFN</sequence>
<proteinExistence type="predicted"/>
<keyword evidence="1" id="KW-1133">Transmembrane helix</keyword>
<accession>A0A6B7ZEU2</accession>
<keyword evidence="1" id="KW-0812">Transmembrane</keyword>
<protein>
    <submittedName>
        <fullName evidence="2">Uncharacterized protein</fullName>
    </submittedName>
</protein>